<evidence type="ECO:0000259" key="5">
    <source>
        <dbReference type="PROSITE" id="PS50977"/>
    </source>
</evidence>
<organism evidence="6 7">
    <name type="scientific">Nonomuraea mangrovi</name>
    <dbReference type="NCBI Taxonomy" id="2316207"/>
    <lineage>
        <taxon>Bacteria</taxon>
        <taxon>Bacillati</taxon>
        <taxon>Actinomycetota</taxon>
        <taxon>Actinomycetes</taxon>
        <taxon>Streptosporangiales</taxon>
        <taxon>Streptosporangiaceae</taxon>
        <taxon>Nonomuraea</taxon>
    </lineage>
</organism>
<dbReference type="InterPro" id="IPR050109">
    <property type="entry name" value="HTH-type_TetR-like_transc_reg"/>
</dbReference>
<keyword evidence="1" id="KW-0805">Transcription regulation</keyword>
<gene>
    <name evidence="6" type="ORF">ACFSKW_13065</name>
</gene>
<evidence type="ECO:0000313" key="6">
    <source>
        <dbReference type="EMBL" id="MFD1932406.1"/>
    </source>
</evidence>
<protein>
    <submittedName>
        <fullName evidence="6">TetR/AcrR family transcriptional regulator</fullName>
    </submittedName>
</protein>
<keyword evidence="7" id="KW-1185">Reference proteome</keyword>
<dbReference type="EMBL" id="JBHUFV010000020">
    <property type="protein sequence ID" value="MFD1932406.1"/>
    <property type="molecule type" value="Genomic_DNA"/>
</dbReference>
<proteinExistence type="predicted"/>
<dbReference type="InterPro" id="IPR011075">
    <property type="entry name" value="TetR_C"/>
</dbReference>
<reference evidence="7" key="1">
    <citation type="journal article" date="2019" name="Int. J. Syst. Evol. Microbiol.">
        <title>The Global Catalogue of Microorganisms (GCM) 10K type strain sequencing project: providing services to taxonomists for standard genome sequencing and annotation.</title>
        <authorList>
            <consortium name="The Broad Institute Genomics Platform"/>
            <consortium name="The Broad Institute Genome Sequencing Center for Infectious Disease"/>
            <person name="Wu L."/>
            <person name="Ma J."/>
        </authorList>
    </citation>
    <scope>NUCLEOTIDE SEQUENCE [LARGE SCALE GENOMIC DNA]</scope>
    <source>
        <strain evidence="7">ICMP 6774ER</strain>
    </source>
</reference>
<dbReference type="InterPro" id="IPR036271">
    <property type="entry name" value="Tet_transcr_reg_TetR-rel_C_sf"/>
</dbReference>
<dbReference type="InterPro" id="IPR001647">
    <property type="entry name" value="HTH_TetR"/>
</dbReference>
<keyword evidence="2 4" id="KW-0238">DNA-binding</keyword>
<feature type="domain" description="HTH tetR-type" evidence="5">
    <location>
        <begin position="14"/>
        <end position="74"/>
    </location>
</feature>
<dbReference type="Proteomes" id="UP001597368">
    <property type="component" value="Unassembled WGS sequence"/>
</dbReference>
<comment type="caution">
    <text evidence="6">The sequence shown here is derived from an EMBL/GenBank/DDBJ whole genome shotgun (WGS) entry which is preliminary data.</text>
</comment>
<feature type="DNA-binding region" description="H-T-H motif" evidence="4">
    <location>
        <begin position="37"/>
        <end position="56"/>
    </location>
</feature>
<dbReference type="SUPFAM" id="SSF46689">
    <property type="entry name" value="Homeodomain-like"/>
    <property type="match status" value="1"/>
</dbReference>
<dbReference type="Pfam" id="PF00440">
    <property type="entry name" value="TetR_N"/>
    <property type="match status" value="1"/>
</dbReference>
<keyword evidence="3" id="KW-0804">Transcription</keyword>
<dbReference type="PANTHER" id="PTHR30055:SF225">
    <property type="entry name" value="TRANSCRIPTIONAL REGULATORY PROTEIN-RELATED"/>
    <property type="match status" value="1"/>
</dbReference>
<sequence length="211" mass="23036">MVTDHRKQPRRRGDKLNAAIFEAVLAELAEVGYAGMTMERVAERARTGKASLYRRWSSRMELAMEAVYHAMPDPSRPEETGSLRGDLLALLRRNADLLAGPAGEALRGLLSEGLADRSRMAELRRLSHGSSRMAMAEVVRRAVERGEMDASAVTPRRLEAGQAMLRHQFLSHGVPIPDQALEEIVDEVLVPLLLSPATPTAGRPATPSAAP</sequence>
<evidence type="ECO:0000313" key="7">
    <source>
        <dbReference type="Proteomes" id="UP001597368"/>
    </source>
</evidence>
<dbReference type="SUPFAM" id="SSF48498">
    <property type="entry name" value="Tetracyclin repressor-like, C-terminal domain"/>
    <property type="match status" value="1"/>
</dbReference>
<dbReference type="Gene3D" id="1.10.10.60">
    <property type="entry name" value="Homeodomain-like"/>
    <property type="match status" value="1"/>
</dbReference>
<evidence type="ECO:0000256" key="1">
    <source>
        <dbReference type="ARBA" id="ARBA00023015"/>
    </source>
</evidence>
<dbReference type="PROSITE" id="PS50977">
    <property type="entry name" value="HTH_TETR_2"/>
    <property type="match status" value="1"/>
</dbReference>
<evidence type="ECO:0000256" key="3">
    <source>
        <dbReference type="ARBA" id="ARBA00023163"/>
    </source>
</evidence>
<dbReference type="Gene3D" id="1.10.357.10">
    <property type="entry name" value="Tetracycline Repressor, domain 2"/>
    <property type="match status" value="1"/>
</dbReference>
<dbReference type="Pfam" id="PF16859">
    <property type="entry name" value="TetR_C_11"/>
    <property type="match status" value="1"/>
</dbReference>
<dbReference type="InterPro" id="IPR009057">
    <property type="entry name" value="Homeodomain-like_sf"/>
</dbReference>
<name>A0ABW4ST92_9ACTN</name>
<evidence type="ECO:0000256" key="4">
    <source>
        <dbReference type="PROSITE-ProRule" id="PRU00335"/>
    </source>
</evidence>
<dbReference type="RefSeq" id="WP_379572466.1">
    <property type="nucleotide sequence ID" value="NZ_JBHUFV010000020.1"/>
</dbReference>
<evidence type="ECO:0000256" key="2">
    <source>
        <dbReference type="ARBA" id="ARBA00023125"/>
    </source>
</evidence>
<dbReference type="PANTHER" id="PTHR30055">
    <property type="entry name" value="HTH-TYPE TRANSCRIPTIONAL REGULATOR RUTR"/>
    <property type="match status" value="1"/>
</dbReference>
<accession>A0ABW4ST92</accession>